<dbReference type="EMBL" id="JADGJH010002414">
    <property type="protein sequence ID" value="KAJ3098512.1"/>
    <property type="molecule type" value="Genomic_DNA"/>
</dbReference>
<dbReference type="InterPro" id="IPR050185">
    <property type="entry name" value="Ub_carboxyl-term_hydrolase"/>
</dbReference>
<dbReference type="SUPFAM" id="SSF54001">
    <property type="entry name" value="Cysteine proteinases"/>
    <property type="match status" value="1"/>
</dbReference>
<evidence type="ECO:0000256" key="1">
    <source>
        <dbReference type="ARBA" id="ARBA00000707"/>
    </source>
</evidence>
<sequence>MTKEALELGEQNQHHQASNKRSFTAAAFSPEQTSLIELAVGPSANNGTNNAIDSENNTEYNAEYTFALGSELNRPSSVTASPSHSLSLSLSYSQPATPSPPGSPSYSDTFVYVDNNDGVESGTNDNANDSANNILGAHISKRNLPGSGSVRSVGSPTSSTTTGSATHRLQSVTLSNSNFTSVYSDVKSQFLSPGDVVHLLPSKFWLAFEKHVQYGSAMPGLVDFSRLKAYCEANSNSHGLISASLEDVEGFVLIKSSIFTKLQISFPMFPKDESTRTFPVCIVSALTRDDFKGSFATAKININPIQLRVYKLPVAAFTEVPVAITVASRDWSSDIVQRVVRRHLDAKSVRLFRLDIDTVASTDLSDENFPLLNLPPVQLPGVDYSSLLLGVEISERFDEDEELSCLVLVASAKIPDSNTLLGATKKIDSSNETHSSSLFPLQKKETAQEKRARIRKHEADFANGVESESRDESEIKKPLLLGAADPMDTGVVRIPASDQDYRFPGVGKTIGSVGYSGMTAPNIPARPKTTPGATGLNNLGNTCFMNSALQCLSNSAHLTAFFLSDRWKDELNADNPLGMNGEVARAYAALMRDLWTGVTNNSEDSYYYGSRGGGNSVAPRNFKNTIGRFNQTFVGYSQQDSQELLQFLLDGLHEDLNRILKKPYVEQPDMDGKPDDEIATKAWELYRLRNDSQIVDLFQGEYKSRVECIDCGNWR</sequence>
<feature type="domain" description="USP" evidence="9">
    <location>
        <begin position="534"/>
        <end position="715"/>
    </location>
</feature>
<keyword evidence="7" id="KW-0788">Thiol protease</keyword>
<name>A0AAD5STL2_9FUNG</name>
<evidence type="ECO:0000259" key="9">
    <source>
        <dbReference type="PROSITE" id="PS50235"/>
    </source>
</evidence>
<evidence type="ECO:0000256" key="5">
    <source>
        <dbReference type="ARBA" id="ARBA00022786"/>
    </source>
</evidence>
<evidence type="ECO:0000256" key="2">
    <source>
        <dbReference type="ARBA" id="ARBA00009085"/>
    </source>
</evidence>
<dbReference type="PANTHER" id="PTHR21646">
    <property type="entry name" value="UBIQUITIN CARBOXYL-TERMINAL HYDROLASE"/>
    <property type="match status" value="1"/>
</dbReference>
<evidence type="ECO:0000256" key="8">
    <source>
        <dbReference type="SAM" id="MobiDB-lite"/>
    </source>
</evidence>
<comment type="similarity">
    <text evidence="2">Belongs to the peptidase C19 family.</text>
</comment>
<dbReference type="GO" id="GO:0016579">
    <property type="term" value="P:protein deubiquitination"/>
    <property type="evidence" value="ECO:0007669"/>
    <property type="project" value="InterPro"/>
</dbReference>
<organism evidence="10 11">
    <name type="scientific">Physocladia obscura</name>
    <dbReference type="NCBI Taxonomy" id="109957"/>
    <lineage>
        <taxon>Eukaryota</taxon>
        <taxon>Fungi</taxon>
        <taxon>Fungi incertae sedis</taxon>
        <taxon>Chytridiomycota</taxon>
        <taxon>Chytridiomycota incertae sedis</taxon>
        <taxon>Chytridiomycetes</taxon>
        <taxon>Chytridiales</taxon>
        <taxon>Chytriomycetaceae</taxon>
        <taxon>Physocladia</taxon>
    </lineage>
</organism>
<keyword evidence="11" id="KW-1185">Reference proteome</keyword>
<comment type="caution">
    <text evidence="10">The sequence shown here is derived from an EMBL/GenBank/DDBJ whole genome shotgun (WGS) entry which is preliminary data.</text>
</comment>
<evidence type="ECO:0000313" key="10">
    <source>
        <dbReference type="EMBL" id="KAJ3098512.1"/>
    </source>
</evidence>
<evidence type="ECO:0000256" key="3">
    <source>
        <dbReference type="ARBA" id="ARBA00012759"/>
    </source>
</evidence>
<dbReference type="PROSITE" id="PS50235">
    <property type="entry name" value="USP_3"/>
    <property type="match status" value="1"/>
</dbReference>
<keyword evidence="6 10" id="KW-0378">Hydrolase</keyword>
<accession>A0AAD5STL2</accession>
<feature type="region of interest" description="Disordered" evidence="8">
    <location>
        <begin position="1"/>
        <end position="22"/>
    </location>
</feature>
<feature type="compositionally biased region" description="Low complexity" evidence="8">
    <location>
        <begin position="75"/>
        <end position="95"/>
    </location>
</feature>
<feature type="region of interest" description="Disordered" evidence="8">
    <location>
        <begin position="74"/>
        <end position="167"/>
    </location>
</feature>
<dbReference type="GO" id="GO:0004843">
    <property type="term" value="F:cysteine-type deubiquitinase activity"/>
    <property type="evidence" value="ECO:0007669"/>
    <property type="project" value="UniProtKB-EC"/>
</dbReference>
<feature type="compositionally biased region" description="Polar residues" evidence="8">
    <location>
        <begin position="121"/>
        <end position="133"/>
    </location>
</feature>
<dbReference type="InterPro" id="IPR018200">
    <property type="entry name" value="USP_CS"/>
</dbReference>
<proteinExistence type="inferred from homology"/>
<dbReference type="Gene3D" id="3.90.70.10">
    <property type="entry name" value="Cysteine proteinases"/>
    <property type="match status" value="1"/>
</dbReference>
<dbReference type="InterPro" id="IPR001394">
    <property type="entry name" value="Peptidase_C19_UCH"/>
</dbReference>
<gene>
    <name evidence="10" type="primary">USP4</name>
    <name evidence="10" type="ORF">HK100_005088</name>
</gene>
<dbReference type="Proteomes" id="UP001211907">
    <property type="component" value="Unassembled WGS sequence"/>
</dbReference>
<dbReference type="PANTHER" id="PTHR21646:SF24">
    <property type="entry name" value="UBIQUITIN CARBOXYL-TERMINAL HYDROLASE"/>
    <property type="match status" value="1"/>
</dbReference>
<dbReference type="AlphaFoldDB" id="A0AAD5STL2"/>
<dbReference type="EC" id="3.4.19.12" evidence="3"/>
<reference evidence="10" key="1">
    <citation type="submission" date="2020-05" db="EMBL/GenBank/DDBJ databases">
        <title>Phylogenomic resolution of chytrid fungi.</title>
        <authorList>
            <person name="Stajich J.E."/>
            <person name="Amses K."/>
            <person name="Simmons R."/>
            <person name="Seto K."/>
            <person name="Myers J."/>
            <person name="Bonds A."/>
            <person name="Quandt C.A."/>
            <person name="Barry K."/>
            <person name="Liu P."/>
            <person name="Grigoriev I."/>
            <person name="Longcore J.E."/>
            <person name="James T.Y."/>
        </authorList>
    </citation>
    <scope>NUCLEOTIDE SEQUENCE</scope>
    <source>
        <strain evidence="10">JEL0513</strain>
    </source>
</reference>
<evidence type="ECO:0000256" key="7">
    <source>
        <dbReference type="ARBA" id="ARBA00022807"/>
    </source>
</evidence>
<keyword evidence="4" id="KW-0645">Protease</keyword>
<dbReference type="InterPro" id="IPR038765">
    <property type="entry name" value="Papain-like_cys_pep_sf"/>
</dbReference>
<feature type="compositionally biased region" description="Low complexity" evidence="8">
    <location>
        <begin position="145"/>
        <end position="164"/>
    </location>
</feature>
<dbReference type="GO" id="GO:0006508">
    <property type="term" value="P:proteolysis"/>
    <property type="evidence" value="ECO:0007669"/>
    <property type="project" value="UniProtKB-KW"/>
</dbReference>
<evidence type="ECO:0000256" key="6">
    <source>
        <dbReference type="ARBA" id="ARBA00022801"/>
    </source>
</evidence>
<dbReference type="PROSITE" id="PS00972">
    <property type="entry name" value="USP_1"/>
    <property type="match status" value="1"/>
</dbReference>
<comment type="catalytic activity">
    <reaction evidence="1">
        <text>Thiol-dependent hydrolysis of ester, thioester, amide, peptide and isopeptide bonds formed by the C-terminal Gly of ubiquitin (a 76-residue protein attached to proteins as an intracellular targeting signal).</text>
        <dbReference type="EC" id="3.4.19.12"/>
    </reaction>
</comment>
<evidence type="ECO:0000256" key="4">
    <source>
        <dbReference type="ARBA" id="ARBA00022670"/>
    </source>
</evidence>
<dbReference type="Pfam" id="PF00443">
    <property type="entry name" value="UCH"/>
    <property type="match status" value="1"/>
</dbReference>
<feature type="compositionally biased region" description="Polar residues" evidence="8">
    <location>
        <begin position="10"/>
        <end position="22"/>
    </location>
</feature>
<dbReference type="InterPro" id="IPR028889">
    <property type="entry name" value="USP"/>
</dbReference>
<protein>
    <recommendedName>
        <fullName evidence="3">ubiquitinyl hydrolase 1</fullName>
        <ecNumber evidence="3">3.4.19.12</ecNumber>
    </recommendedName>
</protein>
<keyword evidence="5" id="KW-0833">Ubl conjugation pathway</keyword>
<evidence type="ECO:0000313" key="11">
    <source>
        <dbReference type="Proteomes" id="UP001211907"/>
    </source>
</evidence>